<name>A0ABR0EV65_ZASCE</name>
<feature type="transmembrane region" description="Helical" evidence="1">
    <location>
        <begin position="98"/>
        <end position="119"/>
    </location>
</feature>
<keyword evidence="4" id="KW-1185">Reference proteome</keyword>
<feature type="transmembrane region" description="Helical" evidence="1">
    <location>
        <begin position="52"/>
        <end position="77"/>
    </location>
</feature>
<proteinExistence type="predicted"/>
<organism evidence="3 4">
    <name type="scientific">Zasmidium cellare</name>
    <name type="common">Wine cellar mold</name>
    <name type="synonym">Racodium cellare</name>
    <dbReference type="NCBI Taxonomy" id="395010"/>
    <lineage>
        <taxon>Eukaryota</taxon>
        <taxon>Fungi</taxon>
        <taxon>Dikarya</taxon>
        <taxon>Ascomycota</taxon>
        <taxon>Pezizomycotina</taxon>
        <taxon>Dothideomycetes</taxon>
        <taxon>Dothideomycetidae</taxon>
        <taxon>Mycosphaerellales</taxon>
        <taxon>Mycosphaerellaceae</taxon>
        <taxon>Zasmidium</taxon>
    </lineage>
</organism>
<comment type="caution">
    <text evidence="3">The sequence shown here is derived from an EMBL/GenBank/DDBJ whole genome shotgun (WGS) entry which is preliminary data.</text>
</comment>
<evidence type="ECO:0000256" key="1">
    <source>
        <dbReference type="SAM" id="Phobius"/>
    </source>
</evidence>
<feature type="chain" id="PRO_5047247331" evidence="2">
    <location>
        <begin position="21"/>
        <end position="644"/>
    </location>
</feature>
<keyword evidence="1" id="KW-0472">Membrane</keyword>
<protein>
    <submittedName>
        <fullName evidence="3">Uncharacterized protein</fullName>
    </submittedName>
</protein>
<dbReference type="PANTHER" id="PTHR35041">
    <property type="entry name" value="MEDIATOR OF RNA POLYMERASE II TRANSCRIPTION SUBUNIT 1"/>
    <property type="match status" value="1"/>
</dbReference>
<accession>A0ABR0EV65</accession>
<gene>
    <name evidence="3" type="ORF">PRZ48_003482</name>
</gene>
<dbReference type="Proteomes" id="UP001305779">
    <property type="component" value="Unassembled WGS sequence"/>
</dbReference>
<dbReference type="EMBL" id="JAXOVC010000002">
    <property type="protein sequence ID" value="KAK4505519.1"/>
    <property type="molecule type" value="Genomic_DNA"/>
</dbReference>
<sequence>MSWRAPLGMLAALVAGVCLAAGHHAFYASLQGREVSSHQYRVGSWTASSQQINPAGGTAFAFVFKASMVYSLWWLSLFGRHFLSFIRQAGLLIVFDRLLPIAAIIAPAALSVTFAKLQYPPMSSQFVPQPAFGSVAFLSSNSYNTSLTGYAASTSFEPDQEVLRVASAAAASGSILHIQPPGMNASWQITIDAPKMVCENMDSDFQSQLKTNLLEGLQSSIQPLGEPGDFASMFSYLARSSWTNFTSDAQGNEVNTTVQLPFTNVSGPDMEFLAQPKNSRNDFYVAAFPRANIMPPRTVWDSINGSAAFGQVAMDWFFENATLLHCNQAAVRYDLGFQYDGADQEQHINVISSTDIEPSWQPGVEVAGQTSSLSVTDRYNLRYNSVNAIWATTVSLIVGASNDNSGRLGTAELWSFSPDVVGLFRRDYFTQVFSTSLADTVELAAITPARVGVKDVLPGGHAAPRVLEVTESLLSPSLGDTIDRQHLGDALEELLFNITISMASSPRLLYNESNPFAPPLVNVTLNLYGNIYDYDQAKLWLPYGLAIGVTVLNVAIGLFSMFQTGASFTANFSTIVRMAKNAEILSADTSESSIPGKDPLPKSLAQAKFAMRSGQTVVKHELHSVQDTKNYRQLSQTEDGESSR</sequence>
<dbReference type="PANTHER" id="PTHR35041:SF6">
    <property type="entry name" value="FORMYLMETHIONINE DEFORMYLASE-LIKE PROTEIN-RELATED"/>
    <property type="match status" value="1"/>
</dbReference>
<feature type="transmembrane region" description="Helical" evidence="1">
    <location>
        <begin position="540"/>
        <end position="562"/>
    </location>
</feature>
<evidence type="ECO:0000313" key="4">
    <source>
        <dbReference type="Proteomes" id="UP001305779"/>
    </source>
</evidence>
<feature type="signal peptide" evidence="2">
    <location>
        <begin position="1"/>
        <end position="20"/>
    </location>
</feature>
<keyword evidence="2" id="KW-0732">Signal</keyword>
<keyword evidence="1" id="KW-0812">Transmembrane</keyword>
<reference evidence="3 4" key="1">
    <citation type="journal article" date="2023" name="G3 (Bethesda)">
        <title>A chromosome-level genome assembly of Zasmidium syzygii isolated from banana leaves.</title>
        <authorList>
            <person name="van Westerhoven A.C."/>
            <person name="Mehrabi R."/>
            <person name="Talebi R."/>
            <person name="Steentjes M.B.F."/>
            <person name="Corcolon B."/>
            <person name="Chong P.A."/>
            <person name="Kema G.H.J."/>
            <person name="Seidl M.F."/>
        </authorList>
    </citation>
    <scope>NUCLEOTIDE SEQUENCE [LARGE SCALE GENOMIC DNA]</scope>
    <source>
        <strain evidence="3 4">P124</strain>
    </source>
</reference>
<evidence type="ECO:0000313" key="3">
    <source>
        <dbReference type="EMBL" id="KAK4505519.1"/>
    </source>
</evidence>
<keyword evidence="1" id="KW-1133">Transmembrane helix</keyword>
<evidence type="ECO:0000256" key="2">
    <source>
        <dbReference type="SAM" id="SignalP"/>
    </source>
</evidence>